<evidence type="ECO:0000256" key="10">
    <source>
        <dbReference type="HAMAP-Rule" id="MF_00244"/>
    </source>
</evidence>
<evidence type="ECO:0000256" key="8">
    <source>
        <dbReference type="ARBA" id="ARBA00023027"/>
    </source>
</evidence>
<dbReference type="PANTHER" id="PTHR39321">
    <property type="entry name" value="NICOTINATE-NUCLEOTIDE ADENYLYLTRANSFERASE-RELATED"/>
    <property type="match status" value="1"/>
</dbReference>
<dbReference type="GO" id="GO:0004515">
    <property type="term" value="F:nicotinate-nucleotide adenylyltransferase activity"/>
    <property type="evidence" value="ECO:0007669"/>
    <property type="project" value="UniProtKB-UniRule"/>
</dbReference>
<gene>
    <name evidence="10" type="primary">nadD</name>
    <name evidence="12" type="ORF">CAAU_1338</name>
</gene>
<evidence type="ECO:0000256" key="6">
    <source>
        <dbReference type="ARBA" id="ARBA00022741"/>
    </source>
</evidence>
<reference evidence="12 13" key="1">
    <citation type="journal article" date="2011" name="J. Bacteriol.">
        <title>Draft genome sequence of Caloramator australicus strain RC3T, a thermoanaerobe from the Great Artesian Basin of Australia.</title>
        <authorList>
            <person name="Ogg C.D."/>
            <person name="Patel B.K.C."/>
        </authorList>
    </citation>
    <scope>NUCLEOTIDE SEQUENCE [LARGE SCALE GENOMIC DNA]</scope>
    <source>
        <strain evidence="12 13">RC3</strain>
    </source>
</reference>
<keyword evidence="5 10" id="KW-0548">Nucleotidyltransferase</keyword>
<protein>
    <recommendedName>
        <fullName evidence="10">Probable nicotinate-nucleotide adenylyltransferase</fullName>
        <ecNumber evidence="10">2.7.7.18</ecNumber>
    </recommendedName>
    <alternativeName>
        <fullName evidence="10">Deamido-NAD(+) diphosphorylase</fullName>
    </alternativeName>
    <alternativeName>
        <fullName evidence="10">Deamido-NAD(+) pyrophosphorylase</fullName>
    </alternativeName>
    <alternativeName>
        <fullName evidence="10">Nicotinate mononucleotide adenylyltransferase</fullName>
        <shortName evidence="10">NaMN adenylyltransferase</shortName>
    </alternativeName>
</protein>
<accession>I7LJ44</accession>
<organism evidence="12 13">
    <name type="scientific">Caloramator australicus RC3</name>
    <dbReference type="NCBI Taxonomy" id="857293"/>
    <lineage>
        <taxon>Bacteria</taxon>
        <taxon>Bacillati</taxon>
        <taxon>Bacillota</taxon>
        <taxon>Clostridia</taxon>
        <taxon>Eubacteriales</taxon>
        <taxon>Clostridiaceae</taxon>
        <taxon>Caloramator</taxon>
    </lineage>
</organism>
<keyword evidence="7 10" id="KW-0067">ATP-binding</keyword>
<dbReference type="SUPFAM" id="SSF52374">
    <property type="entry name" value="Nucleotidylyl transferase"/>
    <property type="match status" value="1"/>
</dbReference>
<dbReference type="HAMAP" id="MF_00244">
    <property type="entry name" value="NaMN_adenylyltr"/>
    <property type="match status" value="1"/>
</dbReference>
<dbReference type="NCBIfam" id="TIGR00125">
    <property type="entry name" value="cyt_tran_rel"/>
    <property type="match status" value="1"/>
</dbReference>
<keyword evidence="6 10" id="KW-0547">Nucleotide-binding</keyword>
<dbReference type="GO" id="GO:0005524">
    <property type="term" value="F:ATP binding"/>
    <property type="evidence" value="ECO:0007669"/>
    <property type="project" value="UniProtKB-KW"/>
</dbReference>
<dbReference type="InterPro" id="IPR004821">
    <property type="entry name" value="Cyt_trans-like"/>
</dbReference>
<dbReference type="PANTHER" id="PTHR39321:SF3">
    <property type="entry name" value="PHOSPHOPANTETHEINE ADENYLYLTRANSFERASE"/>
    <property type="match status" value="1"/>
</dbReference>
<dbReference type="UniPathway" id="UPA00253">
    <property type="reaction ID" value="UER00332"/>
</dbReference>
<dbReference type="NCBIfam" id="TIGR00482">
    <property type="entry name" value="nicotinate (nicotinamide) nucleotide adenylyltransferase"/>
    <property type="match status" value="1"/>
</dbReference>
<evidence type="ECO:0000256" key="9">
    <source>
        <dbReference type="ARBA" id="ARBA00048721"/>
    </source>
</evidence>
<dbReference type="RefSeq" id="WP_008908692.1">
    <property type="nucleotide sequence ID" value="NZ_CAKP01000070.1"/>
</dbReference>
<comment type="catalytic activity">
    <reaction evidence="9 10">
        <text>nicotinate beta-D-ribonucleotide + ATP + H(+) = deamido-NAD(+) + diphosphate</text>
        <dbReference type="Rhea" id="RHEA:22860"/>
        <dbReference type="ChEBI" id="CHEBI:15378"/>
        <dbReference type="ChEBI" id="CHEBI:30616"/>
        <dbReference type="ChEBI" id="CHEBI:33019"/>
        <dbReference type="ChEBI" id="CHEBI:57502"/>
        <dbReference type="ChEBI" id="CHEBI:58437"/>
        <dbReference type="EC" id="2.7.7.18"/>
    </reaction>
</comment>
<dbReference type="EMBL" id="CAKP01000070">
    <property type="protein sequence ID" value="CCJ33422.1"/>
    <property type="molecule type" value="Genomic_DNA"/>
</dbReference>
<feature type="domain" description="Cytidyltransferase-like" evidence="11">
    <location>
        <begin position="6"/>
        <end position="172"/>
    </location>
</feature>
<keyword evidence="13" id="KW-1185">Reference proteome</keyword>
<comment type="caution">
    <text evidence="12">The sequence shown here is derived from an EMBL/GenBank/DDBJ whole genome shotgun (WGS) entry which is preliminary data.</text>
</comment>
<dbReference type="eggNOG" id="COG1057">
    <property type="taxonomic scope" value="Bacteria"/>
</dbReference>
<dbReference type="STRING" id="857293.CAAU_1338"/>
<comment type="pathway">
    <text evidence="2 10">Cofactor biosynthesis; NAD(+) biosynthesis; deamido-NAD(+) from nicotinate D-ribonucleotide: step 1/1.</text>
</comment>
<keyword evidence="3 10" id="KW-0662">Pyridine nucleotide biosynthesis</keyword>
<dbReference type="InterPro" id="IPR005248">
    <property type="entry name" value="NadD/NMNAT"/>
</dbReference>
<proteinExistence type="inferred from homology"/>
<evidence type="ECO:0000256" key="3">
    <source>
        <dbReference type="ARBA" id="ARBA00022642"/>
    </source>
</evidence>
<sequence>MQNIGLFGGTFNPIHLGHLIIANEVLEILKLDKIIFIPTGIPPHKDIGVVKGKHRYEMVKLAIEDNPYFEVSDIEIKKLDYSYTYDTLKELQKIYYVNKFRFIIGYDAFLEIDSWKNVKEVFKMAQFVVVNRNVESREMLKLIEEKCNKFDGEAIYLKVPNIEISSTEIRKRLNEGKSIKYLLPDKVIDYIQKNNLY</sequence>
<evidence type="ECO:0000313" key="13">
    <source>
        <dbReference type="Proteomes" id="UP000007652"/>
    </source>
</evidence>
<dbReference type="InterPro" id="IPR014729">
    <property type="entry name" value="Rossmann-like_a/b/a_fold"/>
</dbReference>
<dbReference type="NCBIfam" id="NF000840">
    <property type="entry name" value="PRK00071.1-3"/>
    <property type="match status" value="1"/>
</dbReference>
<comment type="function">
    <text evidence="1 10">Catalyzes the reversible adenylation of nicotinate mononucleotide (NaMN) to nicotinic acid adenine dinucleotide (NaAD).</text>
</comment>
<evidence type="ECO:0000256" key="5">
    <source>
        <dbReference type="ARBA" id="ARBA00022695"/>
    </source>
</evidence>
<evidence type="ECO:0000256" key="4">
    <source>
        <dbReference type="ARBA" id="ARBA00022679"/>
    </source>
</evidence>
<evidence type="ECO:0000313" key="12">
    <source>
        <dbReference type="EMBL" id="CCJ33422.1"/>
    </source>
</evidence>
<evidence type="ECO:0000256" key="7">
    <source>
        <dbReference type="ARBA" id="ARBA00022840"/>
    </source>
</evidence>
<comment type="similarity">
    <text evidence="10">Belongs to the NadD family.</text>
</comment>
<dbReference type="OrthoDB" id="5295945at2"/>
<dbReference type="Proteomes" id="UP000007652">
    <property type="component" value="Unassembled WGS sequence"/>
</dbReference>
<dbReference type="Gene3D" id="3.40.50.620">
    <property type="entry name" value="HUPs"/>
    <property type="match status" value="1"/>
</dbReference>
<dbReference type="CDD" id="cd02165">
    <property type="entry name" value="NMNAT"/>
    <property type="match status" value="1"/>
</dbReference>
<evidence type="ECO:0000256" key="2">
    <source>
        <dbReference type="ARBA" id="ARBA00005019"/>
    </source>
</evidence>
<dbReference type="EC" id="2.7.7.18" evidence="10"/>
<evidence type="ECO:0000256" key="1">
    <source>
        <dbReference type="ARBA" id="ARBA00002324"/>
    </source>
</evidence>
<name>I7LJ44_9CLOT</name>
<dbReference type="AlphaFoldDB" id="I7LJ44"/>
<keyword evidence="4 10" id="KW-0808">Transferase</keyword>
<dbReference type="GO" id="GO:0009435">
    <property type="term" value="P:NAD+ biosynthetic process"/>
    <property type="evidence" value="ECO:0007669"/>
    <property type="project" value="UniProtKB-UniRule"/>
</dbReference>
<evidence type="ECO:0000259" key="11">
    <source>
        <dbReference type="Pfam" id="PF01467"/>
    </source>
</evidence>
<keyword evidence="8 10" id="KW-0520">NAD</keyword>
<dbReference type="Pfam" id="PF01467">
    <property type="entry name" value="CTP_transf_like"/>
    <property type="match status" value="1"/>
</dbReference>